<accession>A0A165RAF8</accession>
<organism evidence="2 3">
    <name type="scientific">Paenibacillus elgii</name>
    <dbReference type="NCBI Taxonomy" id="189691"/>
    <lineage>
        <taxon>Bacteria</taxon>
        <taxon>Bacillati</taxon>
        <taxon>Bacillota</taxon>
        <taxon>Bacilli</taxon>
        <taxon>Bacillales</taxon>
        <taxon>Paenibacillaceae</taxon>
        <taxon>Paenibacillus</taxon>
    </lineage>
</organism>
<dbReference type="SUPFAM" id="SSF81301">
    <property type="entry name" value="Nucleotidyltransferase"/>
    <property type="match status" value="1"/>
</dbReference>
<evidence type="ECO:0000313" key="2">
    <source>
        <dbReference type="EMBL" id="KZE80162.1"/>
    </source>
</evidence>
<reference evidence="3" key="1">
    <citation type="submission" date="2016-01" db="EMBL/GenBank/DDBJ databases">
        <title>Draft genome of Chromobacterium sp. F49.</title>
        <authorList>
            <person name="Hong K.W."/>
        </authorList>
    </citation>
    <scope>NUCLEOTIDE SEQUENCE [LARGE SCALE GENOMIC DNA]</scope>
    <source>
        <strain evidence="3">M63</strain>
    </source>
</reference>
<dbReference type="Gene3D" id="3.30.460.10">
    <property type="entry name" value="Beta Polymerase, domain 2"/>
    <property type="match status" value="1"/>
</dbReference>
<dbReference type="RefSeq" id="WP_063180734.1">
    <property type="nucleotide sequence ID" value="NZ_CP121215.1"/>
</dbReference>
<name>A0A165RAF8_9BACL</name>
<dbReference type="EMBL" id="LQRA01000049">
    <property type="protein sequence ID" value="KZE80162.1"/>
    <property type="molecule type" value="Genomic_DNA"/>
</dbReference>
<keyword evidence="3" id="KW-1185">Reference proteome</keyword>
<evidence type="ECO:0000313" key="3">
    <source>
        <dbReference type="Proteomes" id="UP000076563"/>
    </source>
</evidence>
<gene>
    <name evidence="2" type="ORF">AV654_14340</name>
</gene>
<dbReference type="CDD" id="cd05403">
    <property type="entry name" value="NT_KNTase_like"/>
    <property type="match status" value="1"/>
</dbReference>
<feature type="domain" description="Polymerase nucleotidyl transferase" evidence="1">
    <location>
        <begin position="7"/>
        <end position="58"/>
    </location>
</feature>
<sequence length="283" mass="31747">MDVQYIISNIIDRLKHINGVQALVLGGSRAKGTENPESDIDLGIYYNADSGLDIAQLRRVASILDDDNRDNLTTEIGGWGPWINGGGWLKVNQIPVDFLYRDLNQVSKVIDQCVVGDITIDYQPGHPHGFINSIYLAEIALCKVLWDPSGVVGEMKFRTNPYPHDLQKSIIRKFLWEANFSLEIGTKGFYKKDLSYITGCWFRSVSCLNQVLFALNETYWMNEKGAAAIADSFSMAPSQYSNRINNIWTLVTEDQAGLEKAQGLLRDLIHETDNLVNSKGLLN</sequence>
<evidence type="ECO:0000259" key="1">
    <source>
        <dbReference type="Pfam" id="PF01909"/>
    </source>
</evidence>
<protein>
    <submittedName>
        <fullName evidence="2">DNA polymerase subunit beta</fullName>
    </submittedName>
</protein>
<dbReference type="AlphaFoldDB" id="A0A165RAF8"/>
<comment type="caution">
    <text evidence="2">The sequence shown here is derived from an EMBL/GenBank/DDBJ whole genome shotgun (WGS) entry which is preliminary data.</text>
</comment>
<dbReference type="InterPro" id="IPR002934">
    <property type="entry name" value="Polymerase_NTP_transf_dom"/>
</dbReference>
<dbReference type="OrthoDB" id="5176171at2"/>
<proteinExistence type="predicted"/>
<dbReference type="STRING" id="1007103.GCA_000213315_04892"/>
<dbReference type="InterPro" id="IPR043519">
    <property type="entry name" value="NT_sf"/>
</dbReference>
<dbReference type="Proteomes" id="UP000076563">
    <property type="component" value="Unassembled WGS sequence"/>
</dbReference>
<dbReference type="Pfam" id="PF01909">
    <property type="entry name" value="NTP_transf_2"/>
    <property type="match status" value="1"/>
</dbReference>
<dbReference type="GO" id="GO:0016779">
    <property type="term" value="F:nucleotidyltransferase activity"/>
    <property type="evidence" value="ECO:0007669"/>
    <property type="project" value="InterPro"/>
</dbReference>